<proteinExistence type="predicted"/>
<organism evidence="1 2">
    <name type="scientific">Microbacterium esteraromaticum</name>
    <dbReference type="NCBI Taxonomy" id="57043"/>
    <lineage>
        <taxon>Bacteria</taxon>
        <taxon>Bacillati</taxon>
        <taxon>Actinomycetota</taxon>
        <taxon>Actinomycetes</taxon>
        <taxon>Micrococcales</taxon>
        <taxon>Microbacteriaceae</taxon>
        <taxon>Microbacterium</taxon>
    </lineage>
</organism>
<reference evidence="1 2" key="1">
    <citation type="journal article" date="2020" name="Front. Microbiol.">
        <title>Design of Bacterial Strain-Specific qPCR Assays Using NGS Data and Publicly Available Resources and Its Application to Track Biocontrol Strains.</title>
        <authorList>
            <person name="Hernandez I."/>
            <person name="Sant C."/>
            <person name="Martinez R."/>
            <person name="Fernandez C."/>
        </authorList>
    </citation>
    <scope>NUCLEOTIDE SEQUENCE [LARGE SCALE GENOMIC DNA]</scope>
    <source>
        <strain evidence="1 2">B24</strain>
    </source>
</reference>
<sequence length="76" mass="8598">MLPSDLLAFEHAHPRHNGDKEETIRATFGITPARYYVLLGRAARSIDGIRADPITARRVRTMGERARSRRVRIDAA</sequence>
<dbReference type="Pfam" id="PF11662">
    <property type="entry name" value="DUF3263"/>
    <property type="match status" value="1"/>
</dbReference>
<evidence type="ECO:0000313" key="2">
    <source>
        <dbReference type="Proteomes" id="UP000515708"/>
    </source>
</evidence>
<dbReference type="RefSeq" id="WP_182252872.1">
    <property type="nucleotide sequence ID" value="NZ_CP043732.1"/>
</dbReference>
<dbReference type="Proteomes" id="UP000515708">
    <property type="component" value="Chromosome"/>
</dbReference>
<name>A0A7D8AHR4_9MICO</name>
<dbReference type="AlphaFoldDB" id="A0A7D8AHR4"/>
<accession>A0A7D8AHR4</accession>
<dbReference type="InterPro" id="IPR021678">
    <property type="entry name" value="DUF3263"/>
</dbReference>
<protein>
    <submittedName>
        <fullName evidence="1">DUF3263 domain-containing protein</fullName>
    </submittedName>
</protein>
<gene>
    <name evidence="1" type="ORF">FVO59_12070</name>
</gene>
<dbReference type="EMBL" id="CP043732">
    <property type="protein sequence ID" value="QMU97862.1"/>
    <property type="molecule type" value="Genomic_DNA"/>
</dbReference>
<evidence type="ECO:0000313" key="1">
    <source>
        <dbReference type="EMBL" id="QMU97862.1"/>
    </source>
</evidence>